<feature type="coiled-coil region" evidence="1">
    <location>
        <begin position="5"/>
        <end position="35"/>
    </location>
</feature>
<accession>A0A415G4Z6</accession>
<dbReference type="AlphaFoldDB" id="A0A415G4Z6"/>
<name>A0A415G4Z6_9FIRM</name>
<dbReference type="RefSeq" id="WP_118314966.1">
    <property type="nucleotide sequence ID" value="NZ_CAUEJX010000001.1"/>
</dbReference>
<evidence type="ECO:0000256" key="1">
    <source>
        <dbReference type="SAM" id="Coils"/>
    </source>
</evidence>
<dbReference type="EMBL" id="QRNJ01000054">
    <property type="protein sequence ID" value="RHK36378.1"/>
    <property type="molecule type" value="Genomic_DNA"/>
</dbReference>
<evidence type="ECO:0000313" key="2">
    <source>
        <dbReference type="EMBL" id="RHK36378.1"/>
    </source>
</evidence>
<gene>
    <name evidence="2" type="ORF">DW068_12610</name>
</gene>
<proteinExistence type="predicted"/>
<sequence>MCINKDELSNRVAEIRNLKAMKEELDNQLKSLEFDVISFMKETEQSEYIGTDFKVTYKPQSRTTLDKKALQDILGDVLQSFEKVATYNVLRIR</sequence>
<evidence type="ECO:0000313" key="3">
    <source>
        <dbReference type="Proteomes" id="UP000283497"/>
    </source>
</evidence>
<keyword evidence="1" id="KW-0175">Coiled coil</keyword>
<organism evidence="2 3">
    <name type="scientific">Anaerobutyricum hallii</name>
    <dbReference type="NCBI Taxonomy" id="39488"/>
    <lineage>
        <taxon>Bacteria</taxon>
        <taxon>Bacillati</taxon>
        <taxon>Bacillota</taxon>
        <taxon>Clostridia</taxon>
        <taxon>Lachnospirales</taxon>
        <taxon>Lachnospiraceae</taxon>
        <taxon>Anaerobutyricum</taxon>
    </lineage>
</organism>
<comment type="caution">
    <text evidence="2">The sequence shown here is derived from an EMBL/GenBank/DDBJ whole genome shotgun (WGS) entry which is preliminary data.</text>
</comment>
<reference evidence="2 3" key="1">
    <citation type="submission" date="2018-08" db="EMBL/GenBank/DDBJ databases">
        <title>A genome reference for cultivated species of the human gut microbiota.</title>
        <authorList>
            <person name="Zou Y."/>
            <person name="Xue W."/>
            <person name="Luo G."/>
        </authorList>
    </citation>
    <scope>NUCLEOTIDE SEQUENCE [LARGE SCALE GENOMIC DNA]</scope>
    <source>
        <strain evidence="2 3">AF45-14BH</strain>
    </source>
</reference>
<dbReference type="Proteomes" id="UP000283497">
    <property type="component" value="Unassembled WGS sequence"/>
</dbReference>
<protein>
    <submittedName>
        <fullName evidence="2">Uncharacterized protein</fullName>
    </submittedName>
</protein>